<keyword evidence="4" id="KW-1185">Reference proteome</keyword>
<evidence type="ECO:0000256" key="1">
    <source>
        <dbReference type="SAM" id="MobiDB-lite"/>
    </source>
</evidence>
<organism evidence="3 4">
    <name type="scientific">Panicum virgatum</name>
    <name type="common">Blackwell switchgrass</name>
    <dbReference type="NCBI Taxonomy" id="38727"/>
    <lineage>
        <taxon>Eukaryota</taxon>
        <taxon>Viridiplantae</taxon>
        <taxon>Streptophyta</taxon>
        <taxon>Embryophyta</taxon>
        <taxon>Tracheophyta</taxon>
        <taxon>Spermatophyta</taxon>
        <taxon>Magnoliopsida</taxon>
        <taxon>Liliopsida</taxon>
        <taxon>Poales</taxon>
        <taxon>Poaceae</taxon>
        <taxon>PACMAD clade</taxon>
        <taxon>Panicoideae</taxon>
        <taxon>Panicodae</taxon>
        <taxon>Paniceae</taxon>
        <taxon>Panicinae</taxon>
        <taxon>Panicum</taxon>
        <taxon>Panicum sect. Hiantes</taxon>
    </lineage>
</organism>
<gene>
    <name evidence="3" type="ORF">PVAP13_9NG130846</name>
</gene>
<feature type="chain" id="PRO_5035925952" evidence="2">
    <location>
        <begin position="26"/>
        <end position="169"/>
    </location>
</feature>
<dbReference type="AlphaFoldDB" id="A0A8T0MKH9"/>
<protein>
    <submittedName>
        <fullName evidence="3">Uncharacterized protein</fullName>
    </submittedName>
</protein>
<evidence type="ECO:0000313" key="3">
    <source>
        <dbReference type="EMBL" id="KAG2535724.1"/>
    </source>
</evidence>
<feature type="region of interest" description="Disordered" evidence="1">
    <location>
        <begin position="144"/>
        <end position="169"/>
    </location>
</feature>
<dbReference type="EMBL" id="CM029054">
    <property type="protein sequence ID" value="KAG2535724.1"/>
    <property type="molecule type" value="Genomic_DNA"/>
</dbReference>
<sequence>MARSVPRRMLPLLLAACFLLRLVVSDCSSAAVAALSPAEEPREPAGGAHGAAWRHQVPVVDAEARAARTTMELARYGDADDGEAPSAAATPARGEGGVAPRPPRQETSGGGRTLVRAGLRPAVLLRSKLARRLLAATAGVVEGTGTDGAGPSCHSNNVHIDCPPASSKP</sequence>
<reference evidence="3" key="1">
    <citation type="submission" date="2020-05" db="EMBL/GenBank/DDBJ databases">
        <title>WGS assembly of Panicum virgatum.</title>
        <authorList>
            <person name="Lovell J.T."/>
            <person name="Jenkins J."/>
            <person name="Shu S."/>
            <person name="Juenger T.E."/>
            <person name="Schmutz J."/>
        </authorList>
    </citation>
    <scope>NUCLEOTIDE SEQUENCE</scope>
    <source>
        <strain evidence="3">AP13</strain>
    </source>
</reference>
<dbReference type="Proteomes" id="UP000823388">
    <property type="component" value="Chromosome 9N"/>
</dbReference>
<name>A0A8T0MKH9_PANVG</name>
<evidence type="ECO:0000256" key="2">
    <source>
        <dbReference type="SAM" id="SignalP"/>
    </source>
</evidence>
<proteinExistence type="predicted"/>
<feature type="signal peptide" evidence="2">
    <location>
        <begin position="1"/>
        <end position="25"/>
    </location>
</feature>
<comment type="caution">
    <text evidence="3">The sequence shown here is derived from an EMBL/GenBank/DDBJ whole genome shotgun (WGS) entry which is preliminary data.</text>
</comment>
<evidence type="ECO:0000313" key="4">
    <source>
        <dbReference type="Proteomes" id="UP000823388"/>
    </source>
</evidence>
<accession>A0A8T0MKH9</accession>
<feature type="region of interest" description="Disordered" evidence="1">
    <location>
        <begin position="75"/>
        <end position="114"/>
    </location>
</feature>
<keyword evidence="2" id="KW-0732">Signal</keyword>